<accession>A0A9D1UFC0</accession>
<evidence type="ECO:0000313" key="2">
    <source>
        <dbReference type="EMBL" id="HIW84556.1"/>
    </source>
</evidence>
<dbReference type="EMBL" id="DXGF01000167">
    <property type="protein sequence ID" value="HIW84556.1"/>
    <property type="molecule type" value="Genomic_DNA"/>
</dbReference>
<proteinExistence type="predicted"/>
<dbReference type="AlphaFoldDB" id="A0A9D1UFC0"/>
<name>A0A9D1UFC0_9FIRM</name>
<keyword evidence="1" id="KW-1133">Transmembrane helix</keyword>
<keyword evidence="1" id="KW-0812">Transmembrane</keyword>
<protein>
    <submittedName>
        <fullName evidence="2">Uncharacterized protein</fullName>
    </submittedName>
</protein>
<evidence type="ECO:0000313" key="3">
    <source>
        <dbReference type="Proteomes" id="UP000824263"/>
    </source>
</evidence>
<dbReference type="Proteomes" id="UP000824263">
    <property type="component" value="Unassembled WGS sequence"/>
</dbReference>
<sequence length="187" mass="21101">MNGGNGVRSESRKKLPIVLIICGIVVLVAVAIFVGTRIKSAVERTSFEFCGYEFSIPESWSYDEESSSDNHAVFRLEEDDSEAMVDFYCAGEGYSEWEDMEPLEVIKVLYDWYDVPATMQAGVLKTEEVSPIAGMYTIHGKILMPGEGSGVWDVYACINDDSELFYFILTDEEEQKTFEDVLYDTVE</sequence>
<gene>
    <name evidence="2" type="ORF">H9873_09555</name>
</gene>
<comment type="caution">
    <text evidence="2">The sequence shown here is derived from an EMBL/GenBank/DDBJ whole genome shotgun (WGS) entry which is preliminary data.</text>
</comment>
<organism evidence="2 3">
    <name type="scientific">Candidatus Dorea gallistercoris</name>
    <dbReference type="NCBI Taxonomy" id="2838542"/>
    <lineage>
        <taxon>Bacteria</taxon>
        <taxon>Bacillati</taxon>
        <taxon>Bacillota</taxon>
        <taxon>Clostridia</taxon>
        <taxon>Lachnospirales</taxon>
        <taxon>Lachnospiraceae</taxon>
        <taxon>Dorea</taxon>
    </lineage>
</organism>
<reference evidence="2" key="1">
    <citation type="journal article" date="2021" name="PeerJ">
        <title>Extensive microbial diversity within the chicken gut microbiome revealed by metagenomics and culture.</title>
        <authorList>
            <person name="Gilroy R."/>
            <person name="Ravi A."/>
            <person name="Getino M."/>
            <person name="Pursley I."/>
            <person name="Horton D.L."/>
            <person name="Alikhan N.F."/>
            <person name="Baker D."/>
            <person name="Gharbi K."/>
            <person name="Hall N."/>
            <person name="Watson M."/>
            <person name="Adriaenssens E.M."/>
            <person name="Foster-Nyarko E."/>
            <person name="Jarju S."/>
            <person name="Secka A."/>
            <person name="Antonio M."/>
            <person name="Oren A."/>
            <person name="Chaudhuri R.R."/>
            <person name="La Ragione R."/>
            <person name="Hildebrand F."/>
            <person name="Pallen M.J."/>
        </authorList>
    </citation>
    <scope>NUCLEOTIDE SEQUENCE</scope>
    <source>
        <strain evidence="2">ChiSxjej1B13-11762</strain>
    </source>
</reference>
<reference evidence="2" key="2">
    <citation type="submission" date="2021-04" db="EMBL/GenBank/DDBJ databases">
        <authorList>
            <person name="Gilroy R."/>
        </authorList>
    </citation>
    <scope>NUCLEOTIDE SEQUENCE</scope>
    <source>
        <strain evidence="2">ChiSxjej1B13-11762</strain>
    </source>
</reference>
<feature type="transmembrane region" description="Helical" evidence="1">
    <location>
        <begin position="15"/>
        <end position="34"/>
    </location>
</feature>
<keyword evidence="1" id="KW-0472">Membrane</keyword>
<evidence type="ECO:0000256" key="1">
    <source>
        <dbReference type="SAM" id="Phobius"/>
    </source>
</evidence>